<feature type="repeat" description="PPR" evidence="3">
    <location>
        <begin position="301"/>
        <end position="335"/>
    </location>
</feature>
<evidence type="ECO:0000256" key="3">
    <source>
        <dbReference type="PROSITE-ProRule" id="PRU00708"/>
    </source>
</evidence>
<dbReference type="Pfam" id="PF01535">
    <property type="entry name" value="PPR"/>
    <property type="match status" value="5"/>
</dbReference>
<comment type="caution">
    <text evidence="6">The sequence shown here is derived from an EMBL/GenBank/DDBJ whole genome shotgun (WGS) entry which is preliminary data.</text>
</comment>
<feature type="repeat" description="PPR" evidence="3">
    <location>
        <begin position="747"/>
        <end position="781"/>
    </location>
</feature>
<dbReference type="PROSITE" id="PS50086">
    <property type="entry name" value="TBC_RABGAP"/>
    <property type="match status" value="1"/>
</dbReference>
<comment type="similarity">
    <text evidence="1">Belongs to the PPR family. P subfamily.</text>
</comment>
<feature type="repeat" description="PPR" evidence="3">
    <location>
        <begin position="817"/>
        <end position="851"/>
    </location>
</feature>
<feature type="region of interest" description="Disordered" evidence="4">
    <location>
        <begin position="1146"/>
        <end position="1166"/>
    </location>
</feature>
<evidence type="ECO:0000256" key="2">
    <source>
        <dbReference type="ARBA" id="ARBA00022737"/>
    </source>
</evidence>
<reference evidence="6" key="1">
    <citation type="submission" date="2018-01" db="EMBL/GenBank/DDBJ databases">
        <authorList>
            <person name="Mao J.F."/>
        </authorList>
    </citation>
    <scope>NUCLEOTIDE SEQUENCE</scope>
    <source>
        <strain evidence="6">Huo1</strain>
        <tissue evidence="6">Leaf</tissue>
    </source>
</reference>
<feature type="repeat" description="PPR" evidence="3">
    <location>
        <begin position="436"/>
        <end position="470"/>
    </location>
</feature>
<feature type="repeat" description="PPR" evidence="3">
    <location>
        <begin position="196"/>
        <end position="230"/>
    </location>
</feature>
<dbReference type="Gene3D" id="1.10.472.80">
    <property type="entry name" value="Ypt/Rab-GAP domain of gyp1p, domain 3"/>
    <property type="match status" value="1"/>
</dbReference>
<feature type="region of interest" description="Disordered" evidence="4">
    <location>
        <begin position="1588"/>
        <end position="1619"/>
    </location>
</feature>
<dbReference type="Pfam" id="PF00566">
    <property type="entry name" value="RabGAP-TBC"/>
    <property type="match status" value="2"/>
</dbReference>
<feature type="repeat" description="PPR" evidence="3">
    <location>
        <begin position="852"/>
        <end position="886"/>
    </location>
</feature>
<keyword evidence="7" id="KW-1185">Reference proteome</keyword>
<dbReference type="InterPro" id="IPR050667">
    <property type="entry name" value="PPR-containing_protein"/>
</dbReference>
<reference evidence="6" key="2">
    <citation type="submission" date="2020-08" db="EMBL/GenBank/DDBJ databases">
        <title>Plant Genome Project.</title>
        <authorList>
            <person name="Zhang R.-G."/>
        </authorList>
    </citation>
    <scope>NUCLEOTIDE SEQUENCE</scope>
    <source>
        <strain evidence="6">Huo1</strain>
        <tissue evidence="6">Leaf</tissue>
    </source>
</reference>
<protein>
    <recommendedName>
        <fullName evidence="5">Rab-GAP TBC domain-containing protein</fullName>
    </recommendedName>
</protein>
<accession>A0A8X8W208</accession>
<dbReference type="PANTHER" id="PTHR47939">
    <property type="entry name" value="MEMBRANE-ASSOCIATED SALT-INDUCIBLE PROTEIN-LIKE"/>
    <property type="match status" value="1"/>
</dbReference>
<feature type="compositionally biased region" description="Basic and acidic residues" evidence="4">
    <location>
        <begin position="1588"/>
        <end position="1603"/>
    </location>
</feature>
<dbReference type="Proteomes" id="UP000298416">
    <property type="component" value="Unassembled WGS sequence"/>
</dbReference>
<evidence type="ECO:0000256" key="4">
    <source>
        <dbReference type="SAM" id="MobiDB-lite"/>
    </source>
</evidence>
<feature type="compositionally biased region" description="Low complexity" evidence="4">
    <location>
        <begin position="1700"/>
        <end position="1711"/>
    </location>
</feature>
<dbReference type="Gene3D" id="1.25.40.10">
    <property type="entry name" value="Tetratricopeptide repeat domain"/>
    <property type="match status" value="8"/>
</dbReference>
<feature type="repeat" description="PPR" evidence="3">
    <location>
        <begin position="401"/>
        <end position="435"/>
    </location>
</feature>
<dbReference type="InterPro" id="IPR000195">
    <property type="entry name" value="Rab-GAP-TBC_dom"/>
</dbReference>
<keyword evidence="2" id="KW-0677">Repeat</keyword>
<organism evidence="6">
    <name type="scientific">Salvia splendens</name>
    <name type="common">Scarlet sage</name>
    <dbReference type="NCBI Taxonomy" id="180675"/>
    <lineage>
        <taxon>Eukaryota</taxon>
        <taxon>Viridiplantae</taxon>
        <taxon>Streptophyta</taxon>
        <taxon>Embryophyta</taxon>
        <taxon>Tracheophyta</taxon>
        <taxon>Spermatophyta</taxon>
        <taxon>Magnoliopsida</taxon>
        <taxon>eudicotyledons</taxon>
        <taxon>Gunneridae</taxon>
        <taxon>Pentapetalae</taxon>
        <taxon>asterids</taxon>
        <taxon>lamiids</taxon>
        <taxon>Lamiales</taxon>
        <taxon>Lamiaceae</taxon>
        <taxon>Nepetoideae</taxon>
        <taxon>Mentheae</taxon>
        <taxon>Salviinae</taxon>
        <taxon>Salvia</taxon>
        <taxon>Salvia subgen. Calosphace</taxon>
        <taxon>core Calosphace</taxon>
    </lineage>
</organism>
<feature type="domain" description="Rab-GAP TBC" evidence="5">
    <location>
        <begin position="1162"/>
        <end position="1433"/>
    </location>
</feature>
<feature type="repeat" description="PPR" evidence="3">
    <location>
        <begin position="336"/>
        <end position="370"/>
    </location>
</feature>
<dbReference type="PROSITE" id="PS51375">
    <property type="entry name" value="PPR"/>
    <property type="match status" value="13"/>
</dbReference>
<dbReference type="PANTHER" id="PTHR47939:SF13">
    <property type="entry name" value="OS03G0201400 PROTEIN"/>
    <property type="match status" value="1"/>
</dbReference>
<dbReference type="Gene3D" id="1.10.8.270">
    <property type="entry name" value="putative rabgap domain of human tbc1 domain family member 14 like domains"/>
    <property type="match status" value="1"/>
</dbReference>
<evidence type="ECO:0000313" key="7">
    <source>
        <dbReference type="Proteomes" id="UP000298416"/>
    </source>
</evidence>
<dbReference type="Pfam" id="PF13041">
    <property type="entry name" value="PPR_2"/>
    <property type="match status" value="5"/>
</dbReference>
<feature type="repeat" description="PPR" evidence="3">
    <location>
        <begin position="782"/>
        <end position="816"/>
    </location>
</feature>
<sequence>MLPLSTLIKSGVTPTLKDFSNFFLFLSRNRRFQSIIHLFSQLSCNNIEADVRTHTIYTEALLEQHKYEEAADILKTLTGKSSILHKNQIFNTLIQGICSYNRDPERGLSILKDFLKMDAVVPSSRTFCLLICCFSRMGKMDRVIDLLEVMSGDKFKFPFDNYVCSSVILGFVRIGESEHAVGFYETALKSGSLTPNAVTCTTVLSAYCKLRDVNNVSHLVTWMESNKLPLDVVFYSTWMHGCLMEGMIYEALQRYREMVDTKVELDTIAYTILIDGFSKNGYVEKAVGFLRKMRKDGLTPNLVTYTAIILGFCKKGKLDEAFTVFSMLGRLGIEADEFMYAILIDGVCKKGDFDLVYSLLDEMEKKGISPGVVTYNTVINGLCKVGRTTEADDFSKGIVGDVITYSTLLKGYVEEQNFSGILETKRRLEAEGIQMDVVMCNILIKALLMVGLFEDALAVYKGLPQMNLSPNSVSYCTLIDGYCKVGRINEALEIFDDFRRASSPSAASYKLIILGLCNEGMVDMATDVFLEYMWKGMTLDRTVHMTLIEATLNRKGADSVSEIICRMKDIGPRELQIVCNDAVSLLCEMGCPEASYSASVAMRSKELALESMGYYSIIRALMFECKTLWARLILTCFIKMYGLSDLYVCKTIVNYLCLNNGKKALVFLSRMNEKKWSVTIPISTFMTLTKDGRVVDAYELMMGAESNLPCMDLINYSVMIDALCKAKHINKALDLCTLAKKKGLALNIVIYNSVINGLCSQGCLIEAFRLFNSLEKIDILPTEVTYGTLIDALVKEGLLQDARILFERMILKEIRPNTRIYNSLINGYCKASLLEEAIEIFQDLEARNLKPDGFTIGALTNGYCQKGDMEGALKFFFEFKASGLLPDFLGFIYLLRGLCAKGRMEESRSILREMLQTQSIIDLLQRVDTGVESDSVDNLLVSLCEQGRIHDALSLLEEVGSLFFSAKSISSWHVLDQHELKANPEVAHSSYAGSDFLSLSSDYTKVDDMLTQNAHLFCHRNDISATSTCSYSETIANVLIFCCITLKGPSEYSNVQGPSRVVHSISEEEIVQLLHQCHNLITLIKCPDRILKEDAVVFDPYAWVKWRVDLGILPSSPSATTDDLRRVTADSRRRYAALRRQLLVDPHVPKDGSSSPDPVIDNPLSQNPDSMWGRFFRNAELERMVDQDLTRLYPERGSYFQTSVCQGILRRILLLWCLSHPEYGYRQGMHELLAPLVYVLHVDLERLSEVRTTYEDYFIDNFDGFTFHENDLTYKFEFKKFSESGEDGSKCKKNQNIASLAELDPEIQTIILLSDAYGAEGELGIVLSDKFMEHDAYSMFDALMRGASGAVAIAEFFTPSPFRNSRSMFTPVIEASTAMYHLLSLVDASLYTHLVELGVEPQYFSLRWLRVLFGREFSLEELLLIWDEIFACDNTRFTEADETHAESDLGVLDSPRGAFISAFAVSMILMIRSSLLATETATSCLQRLLNFPDDASLVKLVEKAYSLQSLAVEVNHTSPQLVHPGFYEEAKPGVTRGYINHSLDATSPRTPLKDTPKSYWEEKWRVLHHKQKEYKEAGVEEKVPHIRKGWSDRVKLQHSKTDPEPSSPTKSERTNLPDPTIRKSLLSDLAQQLGADDNEVNAVCSEAVEYLDPIEVTGQDVTNKILIDALSVAGSEENCPDLSNLPSPNHTNIDHENVSERSSVASNSSVDVTDFESFRTNTKSSPLLGPSISPDISRCSLNDDLLGKPPKLMQYTRTLSGKFNWLLKLGRNAKEGTSESPSMPIATKYPNGQNRAAAAAAFSVANACDVSSISSKGETVDQNSSVSLRNLAQSMLENIQVIESVFQQDHGELESQESKNVFIGEEQETAMSALKELRKISCILSDM</sequence>
<dbReference type="InterPro" id="IPR035969">
    <property type="entry name" value="Rab-GAP_TBC_sf"/>
</dbReference>
<feature type="repeat" description="PPR" evidence="3">
    <location>
        <begin position="471"/>
        <end position="505"/>
    </location>
</feature>
<proteinExistence type="inferred from homology"/>
<evidence type="ECO:0000256" key="1">
    <source>
        <dbReference type="ARBA" id="ARBA00007626"/>
    </source>
</evidence>
<feature type="region of interest" description="Disordered" evidence="4">
    <location>
        <begin position="1677"/>
        <end position="1711"/>
    </location>
</feature>
<dbReference type="InterPro" id="IPR011990">
    <property type="entry name" value="TPR-like_helical_dom_sf"/>
</dbReference>
<evidence type="ECO:0000313" key="6">
    <source>
        <dbReference type="EMBL" id="KAG6386601.1"/>
    </source>
</evidence>
<dbReference type="SMART" id="SM00164">
    <property type="entry name" value="TBC"/>
    <property type="match status" value="1"/>
</dbReference>
<dbReference type="SUPFAM" id="SSF47923">
    <property type="entry name" value="Ypt/Rab-GAP domain of gyp1p"/>
    <property type="match status" value="2"/>
</dbReference>
<dbReference type="EMBL" id="PNBA02000021">
    <property type="protein sequence ID" value="KAG6386601.1"/>
    <property type="molecule type" value="Genomic_DNA"/>
</dbReference>
<feature type="repeat" description="PPR" evidence="3">
    <location>
        <begin position="231"/>
        <end position="265"/>
    </location>
</feature>
<feature type="repeat" description="PPR" evidence="3">
    <location>
        <begin position="712"/>
        <end position="746"/>
    </location>
</feature>
<dbReference type="InterPro" id="IPR002885">
    <property type="entry name" value="PPR_rpt"/>
</dbReference>
<name>A0A8X8W208_SALSN</name>
<dbReference type="NCBIfam" id="TIGR00756">
    <property type="entry name" value="PPR"/>
    <property type="match status" value="12"/>
</dbReference>
<gene>
    <name evidence="6" type="ORF">SASPL_151769</name>
</gene>
<feature type="repeat" description="PPR" evidence="3">
    <location>
        <begin position="266"/>
        <end position="300"/>
    </location>
</feature>
<evidence type="ECO:0000259" key="5">
    <source>
        <dbReference type="PROSITE" id="PS50086"/>
    </source>
</evidence>